<sequence>VSYQKEKTNPSAGKFTEYFTTKIINIVTESVENVKEFTDKLQKFQVSLPEYIRSSEMQTDPPAANSQATTTQYATAAATTSSSVIKRRRVAPCAPATFSQQLEIKSRSRSRSPSQKIDHTLENLNRSPVLDLAQQT</sequence>
<proteinExistence type="predicted"/>
<feature type="region of interest" description="Disordered" evidence="1">
    <location>
        <begin position="53"/>
        <end position="72"/>
    </location>
</feature>
<name>A0A816ES70_9BILA</name>
<feature type="non-terminal residue" evidence="3">
    <location>
        <position position="136"/>
    </location>
</feature>
<dbReference type="Proteomes" id="UP000682733">
    <property type="component" value="Unassembled WGS sequence"/>
</dbReference>
<dbReference type="EMBL" id="CAJOBA010077092">
    <property type="protein sequence ID" value="CAF4423094.1"/>
    <property type="molecule type" value="Genomic_DNA"/>
</dbReference>
<evidence type="ECO:0000313" key="6">
    <source>
        <dbReference type="Proteomes" id="UP000663829"/>
    </source>
</evidence>
<organism evidence="3 6">
    <name type="scientific">Didymodactylos carnosus</name>
    <dbReference type="NCBI Taxonomy" id="1234261"/>
    <lineage>
        <taxon>Eukaryota</taxon>
        <taxon>Metazoa</taxon>
        <taxon>Spiralia</taxon>
        <taxon>Gnathifera</taxon>
        <taxon>Rotifera</taxon>
        <taxon>Eurotatoria</taxon>
        <taxon>Bdelloidea</taxon>
        <taxon>Philodinida</taxon>
        <taxon>Philodinidae</taxon>
        <taxon>Didymodactylos</taxon>
    </lineage>
</organism>
<keyword evidence="6" id="KW-1185">Reference proteome</keyword>
<evidence type="ECO:0000313" key="3">
    <source>
        <dbReference type="EMBL" id="CAF1653626.1"/>
    </source>
</evidence>
<comment type="caution">
    <text evidence="3">The sequence shown here is derived from an EMBL/GenBank/DDBJ whole genome shotgun (WGS) entry which is preliminary data.</text>
</comment>
<dbReference type="EMBL" id="CAJNOQ010052640">
    <property type="protein sequence ID" value="CAF1653626.1"/>
    <property type="molecule type" value="Genomic_DNA"/>
</dbReference>
<protein>
    <submittedName>
        <fullName evidence="3">Uncharacterized protein</fullName>
    </submittedName>
</protein>
<dbReference type="EMBL" id="CAJNOK010052901">
    <property type="protein sequence ID" value="CAF1609772.1"/>
    <property type="molecule type" value="Genomic_DNA"/>
</dbReference>
<gene>
    <name evidence="3" type="ORF">GPM918_LOCUS45649</name>
    <name evidence="2" type="ORF">OVA965_LOCUS42589</name>
    <name evidence="5" type="ORF">SRO942_LOCUS48355</name>
    <name evidence="4" type="ORF">TMI583_LOCUS44544</name>
</gene>
<evidence type="ECO:0000313" key="4">
    <source>
        <dbReference type="EMBL" id="CAF4423094.1"/>
    </source>
</evidence>
<reference evidence="3" key="1">
    <citation type="submission" date="2021-02" db="EMBL/GenBank/DDBJ databases">
        <authorList>
            <person name="Nowell W R."/>
        </authorList>
    </citation>
    <scope>NUCLEOTIDE SEQUENCE</scope>
</reference>
<dbReference type="Proteomes" id="UP000681722">
    <property type="component" value="Unassembled WGS sequence"/>
</dbReference>
<accession>A0A816ES70</accession>
<feature type="region of interest" description="Disordered" evidence="1">
    <location>
        <begin position="101"/>
        <end position="136"/>
    </location>
</feature>
<feature type="non-terminal residue" evidence="3">
    <location>
        <position position="1"/>
    </location>
</feature>
<evidence type="ECO:0000256" key="1">
    <source>
        <dbReference type="SAM" id="MobiDB-lite"/>
    </source>
</evidence>
<feature type="compositionally biased region" description="Low complexity" evidence="1">
    <location>
        <begin position="63"/>
        <end position="72"/>
    </location>
</feature>
<dbReference type="Proteomes" id="UP000663829">
    <property type="component" value="Unassembled WGS sequence"/>
</dbReference>
<dbReference type="AlphaFoldDB" id="A0A816ES70"/>
<evidence type="ECO:0000313" key="5">
    <source>
        <dbReference type="EMBL" id="CAF4587193.1"/>
    </source>
</evidence>
<evidence type="ECO:0000313" key="2">
    <source>
        <dbReference type="EMBL" id="CAF1609772.1"/>
    </source>
</evidence>
<dbReference type="EMBL" id="CAJOBC010124119">
    <property type="protein sequence ID" value="CAF4587193.1"/>
    <property type="molecule type" value="Genomic_DNA"/>
</dbReference>
<dbReference type="Proteomes" id="UP000677228">
    <property type="component" value="Unassembled WGS sequence"/>
</dbReference>